<organism evidence="1 2">
    <name type="scientific">Bacteroides stercoris ATCC 43183</name>
    <dbReference type="NCBI Taxonomy" id="449673"/>
    <lineage>
        <taxon>Bacteria</taxon>
        <taxon>Pseudomonadati</taxon>
        <taxon>Bacteroidota</taxon>
        <taxon>Bacteroidia</taxon>
        <taxon>Bacteroidales</taxon>
        <taxon>Bacteroidaceae</taxon>
        <taxon>Bacteroides</taxon>
    </lineage>
</organism>
<protein>
    <submittedName>
        <fullName evidence="1">Uncharacterized protein</fullName>
    </submittedName>
</protein>
<reference evidence="1 2" key="2">
    <citation type="submission" date="2007-11" db="EMBL/GenBank/DDBJ databases">
        <authorList>
            <person name="Fulton L."/>
            <person name="Clifton S."/>
            <person name="Fulton B."/>
            <person name="Xu J."/>
            <person name="Minx P."/>
            <person name="Pepin K.H."/>
            <person name="Johnson M."/>
            <person name="Thiruvilangam P."/>
            <person name="Bhonagiri V."/>
            <person name="Nash W.E."/>
            <person name="Mardis E.R."/>
            <person name="Wilson R.K."/>
        </authorList>
    </citation>
    <scope>NUCLEOTIDE SEQUENCE [LARGE SCALE GENOMIC DNA]</scope>
    <source>
        <strain evidence="1 2">ATCC 43183</strain>
    </source>
</reference>
<evidence type="ECO:0000313" key="1">
    <source>
        <dbReference type="EMBL" id="EDS15321.1"/>
    </source>
</evidence>
<reference evidence="1 2" key="1">
    <citation type="submission" date="2007-11" db="EMBL/GenBank/DDBJ databases">
        <title>Draft genome sequence of Bacteroides stercoris(ATCC 43183).</title>
        <authorList>
            <person name="Sudarsanam P."/>
            <person name="Ley R."/>
            <person name="Guruge J."/>
            <person name="Turnbaugh P.J."/>
            <person name="Mahowald M."/>
            <person name="Liep D."/>
            <person name="Gordon J."/>
        </authorList>
    </citation>
    <scope>NUCLEOTIDE SEQUENCE [LARGE SCALE GENOMIC DNA]</scope>
    <source>
        <strain evidence="1 2">ATCC 43183</strain>
    </source>
</reference>
<sequence>MSPPATSIPAAPAYAPAKAPARTIPTVPTPAIIGIAAPTERVIAPIPPQTVGEGRKCICVQSVRIYIPVPWIQTINYIPVKRAADTDGIAWIAETDNARGIFIIIFRTVKTVHPFSIQAIVFFFVYIKRIILL</sequence>
<accession>B0NR22</accession>
<dbReference type="EMBL" id="ABFZ02000019">
    <property type="protein sequence ID" value="EDS15321.1"/>
    <property type="molecule type" value="Genomic_DNA"/>
</dbReference>
<name>B0NR22_BACSE</name>
<dbReference type="Proteomes" id="UP000004713">
    <property type="component" value="Unassembled WGS sequence"/>
</dbReference>
<evidence type="ECO:0000313" key="2">
    <source>
        <dbReference type="Proteomes" id="UP000004713"/>
    </source>
</evidence>
<dbReference type="HOGENOM" id="CLU_1902517_0_0_10"/>
<dbReference type="AlphaFoldDB" id="B0NR22"/>
<comment type="caution">
    <text evidence="1">The sequence shown here is derived from an EMBL/GenBank/DDBJ whole genome shotgun (WGS) entry which is preliminary data.</text>
</comment>
<proteinExistence type="predicted"/>
<gene>
    <name evidence="1" type="ORF">BACSTE_01822</name>
</gene>